<evidence type="ECO:0000256" key="1">
    <source>
        <dbReference type="SAM" id="Phobius"/>
    </source>
</evidence>
<dbReference type="Gene3D" id="2.170.120.40">
    <property type="entry name" value="YbbR-like domain"/>
    <property type="match status" value="1"/>
</dbReference>
<reference evidence="2 3" key="1">
    <citation type="submission" date="2014-08" db="EMBL/GenBank/DDBJ databases">
        <title>Porphyromonas gingivicanis strain:COT-022_OH1391 Genome sequencing.</title>
        <authorList>
            <person name="Wallis C."/>
            <person name="Deusch O."/>
            <person name="O'Flynn C."/>
            <person name="Davis I."/>
            <person name="Jospin G."/>
            <person name="Darling A.E."/>
            <person name="Coil D.A."/>
            <person name="Alexiev A."/>
            <person name="Horsfall A."/>
            <person name="Kirkwood N."/>
            <person name="Harris S."/>
            <person name="Eisen J.A."/>
        </authorList>
    </citation>
    <scope>NUCLEOTIDE SEQUENCE [LARGE SCALE GENOMIC DNA]</scope>
    <source>
        <strain evidence="3">COT-022 OH1391</strain>
    </source>
</reference>
<sequence length="344" mass="39339">MKLQLFTQKTTIKRKKENTPFSLKPQTTRGKKFVTFLFFLLISSIWWSITSLQMTYTKSLKIPLNYTSLNEFSVQGVLPEAIDVQIEGTGFELLFDYTFRPIQPIDIKVVSPSLRGSKNRFYVSYATLEQWVQKQLEQGTKIQTIYPREISVELARLHTKEVPIKSALEIAPQNGFLITKVLLEPSMVKVYGSKQGVDSITSVLTQKMEIKQLEGKNSVEAIVGLVDIPNIRFSTHQIKTNVTFEELTEKHFDLTINVKNLPSGYRLRLLPSKANLRITLPKSLYTSISEADFRLFVDYNQLQNSNGNTQEQLLPISIEEPPIGLTRYAITPARVQYILEKEAK</sequence>
<comment type="caution">
    <text evidence="2">The sequence shown here is derived from an EMBL/GenBank/DDBJ whole genome shotgun (WGS) entry which is preliminary data.</text>
</comment>
<organism evidence="2 3">
    <name type="scientific">Porphyromonas gingivicanis</name>
    <dbReference type="NCBI Taxonomy" id="266762"/>
    <lineage>
        <taxon>Bacteria</taxon>
        <taxon>Pseudomonadati</taxon>
        <taxon>Bacteroidota</taxon>
        <taxon>Bacteroidia</taxon>
        <taxon>Bacteroidales</taxon>
        <taxon>Porphyromonadaceae</taxon>
        <taxon>Porphyromonas</taxon>
    </lineage>
</organism>
<dbReference type="EMBL" id="JQZW01000008">
    <property type="protein sequence ID" value="KGN97985.1"/>
    <property type="molecule type" value="Genomic_DNA"/>
</dbReference>
<accession>A0A0A2G6I1</accession>
<dbReference type="Proteomes" id="UP000030134">
    <property type="component" value="Unassembled WGS sequence"/>
</dbReference>
<proteinExistence type="predicted"/>
<gene>
    <name evidence="2" type="ORF">HQ36_03410</name>
</gene>
<feature type="transmembrane region" description="Helical" evidence="1">
    <location>
        <begin position="33"/>
        <end position="49"/>
    </location>
</feature>
<dbReference type="eggNOG" id="COG4856">
    <property type="taxonomic scope" value="Bacteria"/>
</dbReference>
<keyword evidence="1" id="KW-0472">Membrane</keyword>
<keyword evidence="3" id="KW-1185">Reference proteome</keyword>
<keyword evidence="1" id="KW-0812">Transmembrane</keyword>
<name>A0A0A2G6I1_9PORP</name>
<dbReference type="Gene3D" id="2.170.120.30">
    <property type="match status" value="1"/>
</dbReference>
<dbReference type="AlphaFoldDB" id="A0A0A2G6I1"/>
<keyword evidence="1" id="KW-1133">Transmembrane helix</keyword>
<dbReference type="InterPro" id="IPR053154">
    <property type="entry name" value="c-di-AMP_regulator"/>
</dbReference>
<protein>
    <recommendedName>
        <fullName evidence="4">YbbR-like protein</fullName>
    </recommendedName>
</protein>
<dbReference type="PANTHER" id="PTHR37804">
    <property type="entry name" value="CDAA REGULATORY PROTEIN CDAR"/>
    <property type="match status" value="1"/>
</dbReference>
<evidence type="ECO:0008006" key="4">
    <source>
        <dbReference type="Google" id="ProtNLM"/>
    </source>
</evidence>
<evidence type="ECO:0000313" key="2">
    <source>
        <dbReference type="EMBL" id="KGN97985.1"/>
    </source>
</evidence>
<dbReference type="PANTHER" id="PTHR37804:SF1">
    <property type="entry name" value="CDAA REGULATORY PROTEIN CDAR"/>
    <property type="match status" value="1"/>
</dbReference>
<dbReference type="STRING" id="266762.HQ36_03410"/>
<evidence type="ECO:0000313" key="3">
    <source>
        <dbReference type="Proteomes" id="UP000030134"/>
    </source>
</evidence>